<evidence type="ECO:0000313" key="12">
    <source>
        <dbReference type="Proteomes" id="UP000233556"/>
    </source>
</evidence>
<keyword evidence="12" id="KW-1185">Reference proteome</keyword>
<feature type="chain" id="PRO_5014136279" evidence="9">
    <location>
        <begin position="20"/>
        <end position="115"/>
    </location>
</feature>
<dbReference type="InterPro" id="IPR027430">
    <property type="entry name" value="Retinal_BS"/>
</dbReference>
<evidence type="ECO:0000256" key="7">
    <source>
        <dbReference type="ARBA" id="ARBA00023224"/>
    </source>
</evidence>
<protein>
    <submittedName>
        <fullName evidence="11">Opsin-5-like</fullName>
    </submittedName>
</protein>
<evidence type="ECO:0000256" key="4">
    <source>
        <dbReference type="ARBA" id="ARBA00023040"/>
    </source>
</evidence>
<keyword evidence="2 8" id="KW-0812">Transmembrane</keyword>
<feature type="domain" description="G-protein coupled receptors family 1 profile" evidence="10">
    <location>
        <begin position="1"/>
        <end position="54"/>
    </location>
</feature>
<proteinExistence type="predicted"/>
<accession>A0A2I0T6I0</accession>
<dbReference type="GO" id="GO:0004930">
    <property type="term" value="F:G protein-coupled receptor activity"/>
    <property type="evidence" value="ECO:0007669"/>
    <property type="project" value="UniProtKB-KW"/>
</dbReference>
<keyword evidence="5 8" id="KW-0472">Membrane</keyword>
<dbReference type="SUPFAM" id="SSF81321">
    <property type="entry name" value="Family A G protein-coupled receptor-like"/>
    <property type="match status" value="1"/>
</dbReference>
<gene>
    <name evidence="11" type="ORF">llap_20315</name>
</gene>
<dbReference type="AlphaFoldDB" id="A0A2I0T6I0"/>
<organism evidence="11 12">
    <name type="scientific">Limosa lapponica baueri</name>
    <dbReference type="NCBI Taxonomy" id="1758121"/>
    <lineage>
        <taxon>Eukaryota</taxon>
        <taxon>Metazoa</taxon>
        <taxon>Chordata</taxon>
        <taxon>Craniata</taxon>
        <taxon>Vertebrata</taxon>
        <taxon>Euteleostomi</taxon>
        <taxon>Archelosauria</taxon>
        <taxon>Archosauria</taxon>
        <taxon>Dinosauria</taxon>
        <taxon>Saurischia</taxon>
        <taxon>Theropoda</taxon>
        <taxon>Coelurosauria</taxon>
        <taxon>Aves</taxon>
        <taxon>Neognathae</taxon>
        <taxon>Neoaves</taxon>
        <taxon>Charadriiformes</taxon>
        <taxon>Scolopacidae</taxon>
        <taxon>Limosa</taxon>
    </lineage>
</organism>
<dbReference type="PANTHER" id="PTHR24240">
    <property type="entry name" value="OPSIN"/>
    <property type="match status" value="1"/>
</dbReference>
<evidence type="ECO:0000256" key="8">
    <source>
        <dbReference type="SAM" id="Phobius"/>
    </source>
</evidence>
<keyword evidence="7" id="KW-0807">Transducer</keyword>
<dbReference type="Proteomes" id="UP000233556">
    <property type="component" value="Unassembled WGS sequence"/>
</dbReference>
<name>A0A2I0T6I0_LIMLA</name>
<comment type="subcellular location">
    <subcellularLocation>
        <location evidence="1">Membrane</location>
        <topology evidence="1">Multi-pass membrane protein</topology>
    </subcellularLocation>
</comment>
<dbReference type="InterPro" id="IPR017452">
    <property type="entry name" value="GPCR_Rhodpsn_7TM"/>
</dbReference>
<evidence type="ECO:0000256" key="9">
    <source>
        <dbReference type="SAM" id="SignalP"/>
    </source>
</evidence>
<evidence type="ECO:0000256" key="5">
    <source>
        <dbReference type="ARBA" id="ARBA00023136"/>
    </source>
</evidence>
<dbReference type="OrthoDB" id="7217071at2759"/>
<sequence>MAVLISVGFLSSWTPYAAASFWSIFNSSDSLQPVVTLLPCLFAKSSTAYNPFIYYIFSKTFRREIKQLQCCCGWRVPFFGADNSAENPVSMMWSGRDNVRLSSAAKAESQGAASR</sequence>
<evidence type="ECO:0000256" key="2">
    <source>
        <dbReference type="ARBA" id="ARBA00022692"/>
    </source>
</evidence>
<keyword evidence="3 8" id="KW-1133">Transmembrane helix</keyword>
<feature type="transmembrane region" description="Helical" evidence="8">
    <location>
        <begin position="35"/>
        <end position="57"/>
    </location>
</feature>
<evidence type="ECO:0000313" key="11">
    <source>
        <dbReference type="EMBL" id="PKU29380.1"/>
    </source>
</evidence>
<dbReference type="PROSITE" id="PS50262">
    <property type="entry name" value="G_PROTEIN_RECEP_F1_2"/>
    <property type="match status" value="1"/>
</dbReference>
<dbReference type="GO" id="GO:0016020">
    <property type="term" value="C:membrane"/>
    <property type="evidence" value="ECO:0007669"/>
    <property type="project" value="UniProtKB-SubCell"/>
</dbReference>
<dbReference type="PROSITE" id="PS00238">
    <property type="entry name" value="OPSIN"/>
    <property type="match status" value="1"/>
</dbReference>
<feature type="signal peptide" evidence="9">
    <location>
        <begin position="1"/>
        <end position="19"/>
    </location>
</feature>
<dbReference type="InterPro" id="IPR050125">
    <property type="entry name" value="GPCR_opsins"/>
</dbReference>
<keyword evidence="9" id="KW-0732">Signal</keyword>
<reference evidence="12" key="2">
    <citation type="submission" date="2017-12" db="EMBL/GenBank/DDBJ databases">
        <title>Genome sequence of the Bar-tailed Godwit (Limosa lapponica baueri).</title>
        <authorList>
            <person name="Lima N.C.B."/>
            <person name="Parody-Merino A.M."/>
            <person name="Battley P.F."/>
            <person name="Fidler A.E."/>
            <person name="Prosdocimi F."/>
        </authorList>
    </citation>
    <scope>NUCLEOTIDE SEQUENCE [LARGE SCALE GENOMIC DNA]</scope>
</reference>
<reference evidence="12" key="1">
    <citation type="submission" date="2017-11" db="EMBL/GenBank/DDBJ databases">
        <authorList>
            <person name="Lima N.C."/>
            <person name="Parody-Merino A.M."/>
            <person name="Battley P.F."/>
            <person name="Fidler A.E."/>
            <person name="Prosdocimi F."/>
        </authorList>
    </citation>
    <scope>NUCLEOTIDE SEQUENCE [LARGE SCALE GENOMIC DNA]</scope>
</reference>
<evidence type="ECO:0000259" key="10">
    <source>
        <dbReference type="PROSITE" id="PS50262"/>
    </source>
</evidence>
<keyword evidence="4" id="KW-0297">G-protein coupled receptor</keyword>
<evidence type="ECO:0000256" key="3">
    <source>
        <dbReference type="ARBA" id="ARBA00022989"/>
    </source>
</evidence>
<evidence type="ECO:0000256" key="1">
    <source>
        <dbReference type="ARBA" id="ARBA00004141"/>
    </source>
</evidence>
<evidence type="ECO:0000256" key="6">
    <source>
        <dbReference type="ARBA" id="ARBA00023170"/>
    </source>
</evidence>
<dbReference type="Gene3D" id="1.20.1070.10">
    <property type="entry name" value="Rhodopsin 7-helix transmembrane proteins"/>
    <property type="match status" value="1"/>
</dbReference>
<keyword evidence="6" id="KW-0675">Receptor</keyword>
<dbReference type="EMBL" id="KZ517257">
    <property type="protein sequence ID" value="PKU29380.1"/>
    <property type="molecule type" value="Genomic_DNA"/>
</dbReference>